<dbReference type="InterPro" id="IPR039994">
    <property type="entry name" value="NO66-like"/>
</dbReference>
<proteinExistence type="predicted"/>
<dbReference type="eggNOG" id="COG2850">
    <property type="taxonomic scope" value="Bacteria"/>
</dbReference>
<dbReference type="InterPro" id="IPR003347">
    <property type="entry name" value="JmjC_dom"/>
</dbReference>
<evidence type="ECO:0000313" key="6">
    <source>
        <dbReference type="Proteomes" id="UP000019678"/>
    </source>
</evidence>
<evidence type="ECO:0000256" key="3">
    <source>
        <dbReference type="ARBA" id="ARBA00023004"/>
    </source>
</evidence>
<dbReference type="EMBL" id="ASRX01000032">
    <property type="protein sequence ID" value="EYF04577.1"/>
    <property type="molecule type" value="Genomic_DNA"/>
</dbReference>
<keyword evidence="2" id="KW-0479">Metal-binding</keyword>
<dbReference type="Pfam" id="PF08007">
    <property type="entry name" value="JmjC_2"/>
    <property type="match status" value="1"/>
</dbReference>
<sequence>MLLADLLAPLSVARFASEHADRKPLHLPAGAAKRRRVQAFFDRERFARAIAQGHAATRGGSAEGFSLRAIFPPAHEGPVEIPIAPHQVDTLLGAGASVCVHDIHRADHALAALVSAAKHELSCVGQVGMSCYVSPAGHGLTTHFDAQAVLTLQVEGAKVWRYSEEPAVSVPRANAVLEASGKVEWTGEPLGDLPFPEIAPPTARMREVELTPGDVLYLPAGHWHETLAGSPSMGLVLYFVPLSFSAFLERWLWSCFEDNDAWIRGLPASTIAPGRVMQGVPGPVAAYLAARLDELRAMLSEVDAGDVQLARVWRRFVAQGSPAPAPVHAGPVRKGDLLRVVAPHLVSALQGKGEGEGAGIHLCVGDREIDLPASFAPLVREVLGGGAFRAGSIAGMAWKEAREALEVLLTEGVLERVDAAQAGAGTTGSG</sequence>
<feature type="domain" description="JmjC" evidence="4">
    <location>
        <begin position="108"/>
        <end position="259"/>
    </location>
</feature>
<dbReference type="PANTHER" id="PTHR13096">
    <property type="entry name" value="MINA53 MYC INDUCED NUCLEAR ANTIGEN"/>
    <property type="match status" value="1"/>
</dbReference>
<comment type="cofactor">
    <cofactor evidence="1">
        <name>Fe(2+)</name>
        <dbReference type="ChEBI" id="CHEBI:29033"/>
    </cofactor>
</comment>
<organism evidence="5 6">
    <name type="scientific">Chondromyces apiculatus DSM 436</name>
    <dbReference type="NCBI Taxonomy" id="1192034"/>
    <lineage>
        <taxon>Bacteria</taxon>
        <taxon>Pseudomonadati</taxon>
        <taxon>Myxococcota</taxon>
        <taxon>Polyangia</taxon>
        <taxon>Polyangiales</taxon>
        <taxon>Polyangiaceae</taxon>
        <taxon>Chondromyces</taxon>
    </lineage>
</organism>
<dbReference type="STRING" id="1192034.CAP_4397"/>
<dbReference type="PANTHER" id="PTHR13096:SF8">
    <property type="entry name" value="RIBOSOMAL OXYGENASE 1"/>
    <property type="match status" value="1"/>
</dbReference>
<evidence type="ECO:0000256" key="2">
    <source>
        <dbReference type="ARBA" id="ARBA00022723"/>
    </source>
</evidence>
<evidence type="ECO:0000256" key="1">
    <source>
        <dbReference type="ARBA" id="ARBA00001954"/>
    </source>
</evidence>
<name>A0A017T6G3_9BACT</name>
<protein>
    <submittedName>
        <fullName evidence="5">Cupin 4 family protein</fullName>
    </submittedName>
</protein>
<dbReference type="PROSITE" id="PS51184">
    <property type="entry name" value="JMJC"/>
    <property type="match status" value="1"/>
</dbReference>
<evidence type="ECO:0000313" key="5">
    <source>
        <dbReference type="EMBL" id="EYF04577.1"/>
    </source>
</evidence>
<dbReference type="SUPFAM" id="SSF51197">
    <property type="entry name" value="Clavaminate synthase-like"/>
    <property type="match status" value="1"/>
</dbReference>
<dbReference type="GO" id="GO:0046872">
    <property type="term" value="F:metal ion binding"/>
    <property type="evidence" value="ECO:0007669"/>
    <property type="project" value="UniProtKB-KW"/>
</dbReference>
<reference evidence="5 6" key="1">
    <citation type="submission" date="2013-05" db="EMBL/GenBank/DDBJ databases">
        <title>Genome assembly of Chondromyces apiculatus DSM 436.</title>
        <authorList>
            <person name="Sharma G."/>
            <person name="Khatri I."/>
            <person name="Kaur C."/>
            <person name="Mayilraj S."/>
            <person name="Subramanian S."/>
        </authorList>
    </citation>
    <scope>NUCLEOTIDE SEQUENCE [LARGE SCALE GENOMIC DNA]</scope>
    <source>
        <strain evidence="5 6">DSM 436</strain>
    </source>
</reference>
<accession>A0A017T6G3</accession>
<evidence type="ECO:0000259" key="4">
    <source>
        <dbReference type="PROSITE" id="PS51184"/>
    </source>
</evidence>
<keyword evidence="3" id="KW-0408">Iron</keyword>
<gene>
    <name evidence="5" type="ORF">CAP_4397</name>
</gene>
<comment type="caution">
    <text evidence="5">The sequence shown here is derived from an EMBL/GenBank/DDBJ whole genome shotgun (WGS) entry which is preliminary data.</text>
</comment>
<dbReference type="AlphaFoldDB" id="A0A017T6G3"/>
<dbReference type="Proteomes" id="UP000019678">
    <property type="component" value="Unassembled WGS sequence"/>
</dbReference>
<dbReference type="Gene3D" id="2.60.120.650">
    <property type="entry name" value="Cupin"/>
    <property type="match status" value="1"/>
</dbReference>
<keyword evidence="6" id="KW-1185">Reference proteome</keyword>